<dbReference type="InterPro" id="IPR001387">
    <property type="entry name" value="Cro/C1-type_HTH"/>
</dbReference>
<comment type="caution">
    <text evidence="1">The sequence shown here is derived from an EMBL/GenBank/DDBJ whole genome shotgun (WGS) entry which is preliminary data.</text>
</comment>
<sequence>MEVYEKLNYILKEQKISKRNFSNKLRDLEPKLKTTGNIPSENTIYSYLSGRITIPIELIPYIADVLNITEQELFDTSNYSKKRYINYFVKNIQKVDKVDFEYFKNLIDNKINNNLKEDSNVDFYKLKELLKYAPTSFINKLIDRLEEFKTLDNIDFK</sequence>
<accession>A0A366MTS9</accession>
<name>A0A366MTS9_9BACT</name>
<evidence type="ECO:0000313" key="2">
    <source>
        <dbReference type="Proteomes" id="UP000252669"/>
    </source>
</evidence>
<dbReference type="EMBL" id="PDKB01000004">
    <property type="protein sequence ID" value="RBQ29655.1"/>
    <property type="molecule type" value="Genomic_DNA"/>
</dbReference>
<dbReference type="CDD" id="cd00093">
    <property type="entry name" value="HTH_XRE"/>
    <property type="match status" value="1"/>
</dbReference>
<dbReference type="OrthoDB" id="5324878at2"/>
<evidence type="ECO:0008006" key="3">
    <source>
        <dbReference type="Google" id="ProtNLM"/>
    </source>
</evidence>
<evidence type="ECO:0000313" key="1">
    <source>
        <dbReference type="EMBL" id="RBQ29655.1"/>
    </source>
</evidence>
<dbReference type="RefSeq" id="WP_113893387.1">
    <property type="nucleotide sequence ID" value="NZ_CP182882.1"/>
</dbReference>
<dbReference type="AlphaFoldDB" id="A0A366MTS9"/>
<dbReference type="InterPro" id="IPR010982">
    <property type="entry name" value="Lambda_DNA-bd_dom_sf"/>
</dbReference>
<dbReference type="Proteomes" id="UP000252669">
    <property type="component" value="Unassembled WGS sequence"/>
</dbReference>
<gene>
    <name evidence="1" type="ORF">CRU91_03395</name>
</gene>
<organism evidence="1 2">
    <name type="scientific">Aliarcobacter vitoriensis</name>
    <dbReference type="NCBI Taxonomy" id="2011099"/>
    <lineage>
        <taxon>Bacteria</taxon>
        <taxon>Pseudomonadati</taxon>
        <taxon>Campylobacterota</taxon>
        <taxon>Epsilonproteobacteria</taxon>
        <taxon>Campylobacterales</taxon>
        <taxon>Arcobacteraceae</taxon>
        <taxon>Aliarcobacter</taxon>
    </lineage>
</organism>
<protein>
    <recommendedName>
        <fullName evidence="3">HTH cro/C1-type domain-containing protein</fullName>
    </recommendedName>
</protein>
<reference evidence="1 2" key="1">
    <citation type="submission" date="2017-10" db="EMBL/GenBank/DDBJ databases">
        <title>Genomics of the genus Arcobacter.</title>
        <authorList>
            <person name="Perez-Cataluna A."/>
            <person name="Figueras M.J."/>
        </authorList>
    </citation>
    <scope>NUCLEOTIDE SEQUENCE [LARGE SCALE GENOMIC DNA]</scope>
    <source>
        <strain evidence="1 2">CECT 9230</strain>
    </source>
</reference>
<dbReference type="Gene3D" id="1.10.260.40">
    <property type="entry name" value="lambda repressor-like DNA-binding domains"/>
    <property type="match status" value="1"/>
</dbReference>
<dbReference type="GO" id="GO:0003677">
    <property type="term" value="F:DNA binding"/>
    <property type="evidence" value="ECO:0007669"/>
    <property type="project" value="InterPro"/>
</dbReference>
<proteinExistence type="predicted"/>
<keyword evidence="2" id="KW-1185">Reference proteome</keyword>